<feature type="transmembrane region" description="Helical" evidence="1">
    <location>
        <begin position="259"/>
        <end position="278"/>
    </location>
</feature>
<sequence length="295" mass="30666">MVSDRLARALLDLAVRRSPADVQDDNRREWDAELYALSAEGRTTQALRFAASLAVARHRNGPLLTGRGVWHAVRLIVVAPVTVIVLLAASLVAMSLAPPTSTGSATSLMAIFVAVAAVLLAALGRVWAAGGPLLRIVAVVVPGFAVSALISSWVGPPADHVPTHAMFFGLFAVVLVLASRLARAGRGVAAWTTGILGALLAASVATVLLLWLSLLGTPLPETVVWSQAALWFPSAYTGLPLGLSEDGAWWVADLTEFDPYLFVGFAGLALGVVLGRLAHPVAATDALPSGGPRGR</sequence>
<evidence type="ECO:0000313" key="3">
    <source>
        <dbReference type="Proteomes" id="UP001500967"/>
    </source>
</evidence>
<evidence type="ECO:0000313" key="2">
    <source>
        <dbReference type="EMBL" id="GAA0266161.1"/>
    </source>
</evidence>
<protein>
    <recommendedName>
        <fullName evidence="4">Integral membrane protein</fullName>
    </recommendedName>
</protein>
<proteinExistence type="predicted"/>
<reference evidence="2 3" key="1">
    <citation type="journal article" date="2019" name="Int. J. Syst. Evol. Microbiol.">
        <title>The Global Catalogue of Microorganisms (GCM) 10K type strain sequencing project: providing services to taxonomists for standard genome sequencing and annotation.</title>
        <authorList>
            <consortium name="The Broad Institute Genomics Platform"/>
            <consortium name="The Broad Institute Genome Sequencing Center for Infectious Disease"/>
            <person name="Wu L."/>
            <person name="Ma J."/>
        </authorList>
    </citation>
    <scope>NUCLEOTIDE SEQUENCE [LARGE SCALE GENOMIC DNA]</scope>
    <source>
        <strain evidence="2 3">JCM 10425</strain>
    </source>
</reference>
<dbReference type="EMBL" id="BAAAGX010000025">
    <property type="protein sequence ID" value="GAA0266161.1"/>
    <property type="molecule type" value="Genomic_DNA"/>
</dbReference>
<organism evidence="2 3">
    <name type="scientific">Cryptosporangium japonicum</name>
    <dbReference type="NCBI Taxonomy" id="80872"/>
    <lineage>
        <taxon>Bacteria</taxon>
        <taxon>Bacillati</taxon>
        <taxon>Actinomycetota</taxon>
        <taxon>Actinomycetes</taxon>
        <taxon>Cryptosporangiales</taxon>
        <taxon>Cryptosporangiaceae</taxon>
        <taxon>Cryptosporangium</taxon>
    </lineage>
</organism>
<keyword evidence="1" id="KW-0812">Transmembrane</keyword>
<comment type="caution">
    <text evidence="2">The sequence shown here is derived from an EMBL/GenBank/DDBJ whole genome shotgun (WGS) entry which is preliminary data.</text>
</comment>
<keyword evidence="1" id="KW-0472">Membrane</keyword>
<keyword evidence="3" id="KW-1185">Reference proteome</keyword>
<accession>A0ABN0UYG9</accession>
<feature type="transmembrane region" description="Helical" evidence="1">
    <location>
        <begin position="161"/>
        <end position="181"/>
    </location>
</feature>
<feature type="transmembrane region" description="Helical" evidence="1">
    <location>
        <begin position="103"/>
        <end position="124"/>
    </location>
</feature>
<feature type="transmembrane region" description="Helical" evidence="1">
    <location>
        <begin position="188"/>
        <end position="212"/>
    </location>
</feature>
<name>A0ABN0UYG9_9ACTN</name>
<gene>
    <name evidence="2" type="ORF">GCM10009539_61150</name>
</gene>
<keyword evidence="1" id="KW-1133">Transmembrane helix</keyword>
<feature type="transmembrane region" description="Helical" evidence="1">
    <location>
        <begin position="75"/>
        <end position="97"/>
    </location>
</feature>
<evidence type="ECO:0000256" key="1">
    <source>
        <dbReference type="SAM" id="Phobius"/>
    </source>
</evidence>
<feature type="transmembrane region" description="Helical" evidence="1">
    <location>
        <begin position="136"/>
        <end position="155"/>
    </location>
</feature>
<evidence type="ECO:0008006" key="4">
    <source>
        <dbReference type="Google" id="ProtNLM"/>
    </source>
</evidence>
<dbReference type="Proteomes" id="UP001500967">
    <property type="component" value="Unassembled WGS sequence"/>
</dbReference>